<dbReference type="OrthoDB" id="10254221at2759"/>
<sequence length="254" mass="27360">MKVLLIGATGNVGLRLVSALLTHGHNVVAHVRSVQKLESLLPESVYRQLSVIEGSAFDANSIKIAILDNNCDAVVNSAGLAAVTPWGKSDLPRIVAAVVEGARQAGAERKKPLRVWFLGGMGALQFPEANSLLSDHVPILLDHCRNLALLKSLPPNTLDWSMLCPSNMDPESSDFSVPTKSSHAKLTSSAQTPPLWKDSWLKHIPLIGKIIVIVMNITRYGTTLEQNADFIATDLETLDSPYIGTQVGIIDASK</sequence>
<dbReference type="PANTHER" id="PTHR43355">
    <property type="entry name" value="FLAVIN REDUCTASE (NADPH)"/>
    <property type="match status" value="1"/>
</dbReference>
<dbReference type="STRING" id="1460663.A0A177CBB6"/>
<evidence type="ECO:0000313" key="3">
    <source>
        <dbReference type="EMBL" id="OAG04616.1"/>
    </source>
</evidence>
<dbReference type="RefSeq" id="XP_018034981.1">
    <property type="nucleotide sequence ID" value="XM_018175602.1"/>
</dbReference>
<feature type="domain" description="NAD(P)-binding" evidence="2">
    <location>
        <begin position="7"/>
        <end position="171"/>
    </location>
</feature>
<dbReference type="Gene3D" id="3.40.50.720">
    <property type="entry name" value="NAD(P)-binding Rossmann-like Domain"/>
    <property type="match status" value="1"/>
</dbReference>
<dbReference type="EMBL" id="KV441553">
    <property type="protein sequence ID" value="OAG04616.1"/>
    <property type="molecule type" value="Genomic_DNA"/>
</dbReference>
<feature type="signal peptide" evidence="1">
    <location>
        <begin position="1"/>
        <end position="19"/>
    </location>
</feature>
<gene>
    <name evidence="3" type="ORF">CC84DRAFT_1121159</name>
</gene>
<dbReference type="AlphaFoldDB" id="A0A177CBB6"/>
<dbReference type="Pfam" id="PF13460">
    <property type="entry name" value="NAD_binding_10"/>
    <property type="match status" value="1"/>
</dbReference>
<evidence type="ECO:0000259" key="2">
    <source>
        <dbReference type="Pfam" id="PF13460"/>
    </source>
</evidence>
<protein>
    <recommendedName>
        <fullName evidence="2">NAD(P)-binding domain-containing protein</fullName>
    </recommendedName>
</protein>
<dbReference type="GO" id="GO:0016646">
    <property type="term" value="F:oxidoreductase activity, acting on the CH-NH group of donors, NAD or NADP as acceptor"/>
    <property type="evidence" value="ECO:0007669"/>
    <property type="project" value="TreeGrafter"/>
</dbReference>
<feature type="chain" id="PRO_5008058045" description="NAD(P)-binding domain-containing protein" evidence="1">
    <location>
        <begin position="20"/>
        <end position="254"/>
    </location>
</feature>
<dbReference type="SUPFAM" id="SSF51735">
    <property type="entry name" value="NAD(P)-binding Rossmann-fold domains"/>
    <property type="match status" value="1"/>
</dbReference>
<dbReference type="PANTHER" id="PTHR43355:SF7">
    <property type="entry name" value="NAD(P)-BINDING DOMAIN-CONTAINING PROTEIN"/>
    <property type="match status" value="1"/>
</dbReference>
<evidence type="ECO:0000256" key="1">
    <source>
        <dbReference type="SAM" id="SignalP"/>
    </source>
</evidence>
<dbReference type="Proteomes" id="UP000077069">
    <property type="component" value="Unassembled WGS sequence"/>
</dbReference>
<keyword evidence="4" id="KW-1185">Reference proteome</keyword>
<accession>A0A177CBB6</accession>
<dbReference type="InterPro" id="IPR016040">
    <property type="entry name" value="NAD(P)-bd_dom"/>
</dbReference>
<dbReference type="InParanoid" id="A0A177CBB6"/>
<proteinExistence type="predicted"/>
<dbReference type="InterPro" id="IPR036291">
    <property type="entry name" value="NAD(P)-bd_dom_sf"/>
</dbReference>
<evidence type="ECO:0000313" key="4">
    <source>
        <dbReference type="Proteomes" id="UP000077069"/>
    </source>
</evidence>
<dbReference type="InterPro" id="IPR051606">
    <property type="entry name" value="Polyketide_Oxido-like"/>
</dbReference>
<reference evidence="3 4" key="1">
    <citation type="submission" date="2016-05" db="EMBL/GenBank/DDBJ databases">
        <title>Comparative analysis of secretome profiles of manganese(II)-oxidizing ascomycete fungi.</title>
        <authorList>
            <consortium name="DOE Joint Genome Institute"/>
            <person name="Zeiner C.A."/>
            <person name="Purvine S.O."/>
            <person name="Zink E.M."/>
            <person name="Wu S."/>
            <person name="Pasa-Tolic L."/>
            <person name="Chaput D.L."/>
            <person name="Haridas S."/>
            <person name="Grigoriev I.V."/>
            <person name="Santelli C.M."/>
            <person name="Hansel C.M."/>
        </authorList>
    </citation>
    <scope>NUCLEOTIDE SEQUENCE [LARGE SCALE GENOMIC DNA]</scope>
    <source>
        <strain evidence="3 4">AP3s5-JAC2a</strain>
    </source>
</reference>
<dbReference type="GeneID" id="28759088"/>
<organism evidence="3 4">
    <name type="scientific">Paraphaeosphaeria sporulosa</name>
    <dbReference type="NCBI Taxonomy" id="1460663"/>
    <lineage>
        <taxon>Eukaryota</taxon>
        <taxon>Fungi</taxon>
        <taxon>Dikarya</taxon>
        <taxon>Ascomycota</taxon>
        <taxon>Pezizomycotina</taxon>
        <taxon>Dothideomycetes</taxon>
        <taxon>Pleosporomycetidae</taxon>
        <taxon>Pleosporales</taxon>
        <taxon>Massarineae</taxon>
        <taxon>Didymosphaeriaceae</taxon>
        <taxon>Paraphaeosphaeria</taxon>
    </lineage>
</organism>
<keyword evidence="1" id="KW-0732">Signal</keyword>
<name>A0A177CBB6_9PLEO</name>